<name>A0AAP2DDN5_9BACT</name>
<dbReference type="Proteomes" id="UP001319180">
    <property type="component" value="Unassembled WGS sequence"/>
</dbReference>
<dbReference type="EMBL" id="JAHESC010000059">
    <property type="protein sequence ID" value="MBT1690241.1"/>
    <property type="molecule type" value="Genomic_DNA"/>
</dbReference>
<reference evidence="2 3" key="1">
    <citation type="submission" date="2021-05" db="EMBL/GenBank/DDBJ databases">
        <title>A Polyphasic approach of four new species of the genus Ohtaekwangia: Ohtaekwangia histidinii sp. nov., Ohtaekwangia cretensis sp. nov., Ohtaekwangia indiensis sp. nov., Ohtaekwangia reichenbachii sp. nov. from diverse environment.</title>
        <authorList>
            <person name="Octaviana S."/>
        </authorList>
    </citation>
    <scope>NUCLEOTIDE SEQUENCE [LARGE SCALE GENOMIC DNA]</scope>
    <source>
        <strain evidence="2 3">PWU37</strain>
    </source>
</reference>
<sequence length="395" mass="43188">MMMKQIASYCVLIALAAAGVLTSCQQKKEELHEVTYTVQAAPEWTALFTRSRGWFGADGIYSIPLKGNDAGASGDTVLFVFSDTMFGEAGDPRQSGAPGMAMINNSVMLLRGNEPREDHATFIVGDDTSSVFLPSTPRTQPGDYYWLGDGVVDHEAGDSLYIFGYLIHNTNDGSKFPFRQVGTTLLIYPPHTTDLTKSRQVDLPLVSPSDDPAATAFGAGIYANTRESGAPDPDGYLYIYGVRGPTKELIAARTPAGTLATFSSWEFRTSDGWTKDLKAAAALADSVSNEMSVSAIGNGQYALIYQLGGIFSEICMQIGPSPVGPFERRQVIWNTSSELTEKDIYTYNAKAHPALSKPGELLISYNINSFNFLEQLKKTPNFYHPRFIKVIFDRK</sequence>
<feature type="chain" id="PRO_5042873922" description="DUF4185 domain-containing protein" evidence="1">
    <location>
        <begin position="23"/>
        <end position="395"/>
    </location>
</feature>
<dbReference type="AlphaFoldDB" id="A0AAP2DDN5"/>
<organism evidence="2 3">
    <name type="scientific">Dawidia soli</name>
    <dbReference type="NCBI Taxonomy" id="2782352"/>
    <lineage>
        <taxon>Bacteria</taxon>
        <taxon>Pseudomonadati</taxon>
        <taxon>Bacteroidota</taxon>
        <taxon>Cytophagia</taxon>
        <taxon>Cytophagales</taxon>
        <taxon>Chryseotaleaceae</taxon>
        <taxon>Dawidia</taxon>
    </lineage>
</organism>
<feature type="signal peptide" evidence="1">
    <location>
        <begin position="1"/>
        <end position="22"/>
    </location>
</feature>
<dbReference type="PROSITE" id="PS51257">
    <property type="entry name" value="PROKAR_LIPOPROTEIN"/>
    <property type="match status" value="1"/>
</dbReference>
<evidence type="ECO:0000313" key="3">
    <source>
        <dbReference type="Proteomes" id="UP001319180"/>
    </source>
</evidence>
<evidence type="ECO:0008006" key="4">
    <source>
        <dbReference type="Google" id="ProtNLM"/>
    </source>
</evidence>
<accession>A0AAP2DDN5</accession>
<proteinExistence type="predicted"/>
<keyword evidence="1" id="KW-0732">Signal</keyword>
<comment type="caution">
    <text evidence="2">The sequence shown here is derived from an EMBL/GenBank/DDBJ whole genome shotgun (WGS) entry which is preliminary data.</text>
</comment>
<protein>
    <recommendedName>
        <fullName evidence="4">DUF4185 domain-containing protein</fullName>
    </recommendedName>
</protein>
<dbReference type="RefSeq" id="WP_254093458.1">
    <property type="nucleotide sequence ID" value="NZ_JAHESC010000059.1"/>
</dbReference>
<gene>
    <name evidence="2" type="ORF">KK078_26990</name>
</gene>
<evidence type="ECO:0000313" key="2">
    <source>
        <dbReference type="EMBL" id="MBT1690241.1"/>
    </source>
</evidence>
<evidence type="ECO:0000256" key="1">
    <source>
        <dbReference type="SAM" id="SignalP"/>
    </source>
</evidence>
<keyword evidence="3" id="KW-1185">Reference proteome</keyword>